<sequence>MSIRKYTNGVTLFEMILSIGIGSLLLMVLVSTIALMFESRIQQTLVKEVMESGTVILDLMMGSAEHASQITNPTKGESDDIFEVRIDPSDTSGNLEYFSWDPDTLEFIGAGQDGVLTLLNNDHVTITDFIVKNISQDTGADMATFSLTVQAENTIRPDYRYLHTFNGLLRVGYE</sequence>
<reference evidence="2 3" key="1">
    <citation type="journal article" date="2016" name="Nat. Commun.">
        <title>Thousands of microbial genomes shed light on interconnected biogeochemical processes in an aquifer system.</title>
        <authorList>
            <person name="Anantharaman K."/>
            <person name="Brown C.T."/>
            <person name="Hug L.A."/>
            <person name="Sharon I."/>
            <person name="Castelle C.J."/>
            <person name="Probst A.J."/>
            <person name="Thomas B.C."/>
            <person name="Singh A."/>
            <person name="Wilkins M.J."/>
            <person name="Karaoz U."/>
            <person name="Brodie E.L."/>
            <person name="Williams K.H."/>
            <person name="Hubbard S.S."/>
            <person name="Banfield J.F."/>
        </authorList>
    </citation>
    <scope>NUCLEOTIDE SEQUENCE [LARGE SCALE GENOMIC DNA]</scope>
</reference>
<dbReference type="Proteomes" id="UP000179448">
    <property type="component" value="Unassembled WGS sequence"/>
</dbReference>
<gene>
    <name evidence="2" type="ORF">A2997_01670</name>
</gene>
<keyword evidence="1" id="KW-0812">Transmembrane</keyword>
<evidence type="ECO:0000313" key="2">
    <source>
        <dbReference type="EMBL" id="OGI83409.1"/>
    </source>
</evidence>
<organism evidence="2 3">
    <name type="scientific">Candidatus Nomurabacteria bacterium RIFCSPLOWO2_01_FULL_36_10b</name>
    <dbReference type="NCBI Taxonomy" id="1801766"/>
    <lineage>
        <taxon>Bacteria</taxon>
        <taxon>Candidatus Nomuraibacteriota</taxon>
    </lineage>
</organism>
<comment type="caution">
    <text evidence="2">The sequence shown here is derived from an EMBL/GenBank/DDBJ whole genome shotgun (WGS) entry which is preliminary data.</text>
</comment>
<dbReference type="STRING" id="1801766.A2997_01670"/>
<feature type="transmembrane region" description="Helical" evidence="1">
    <location>
        <begin position="12"/>
        <end position="37"/>
    </location>
</feature>
<accession>A0A1F6WNE2</accession>
<evidence type="ECO:0000256" key="1">
    <source>
        <dbReference type="SAM" id="Phobius"/>
    </source>
</evidence>
<name>A0A1F6WNE2_9BACT</name>
<proteinExistence type="predicted"/>
<evidence type="ECO:0000313" key="3">
    <source>
        <dbReference type="Proteomes" id="UP000179448"/>
    </source>
</evidence>
<dbReference type="EMBL" id="MFUQ01000018">
    <property type="protein sequence ID" value="OGI83409.1"/>
    <property type="molecule type" value="Genomic_DNA"/>
</dbReference>
<keyword evidence="1" id="KW-0472">Membrane</keyword>
<keyword evidence="1" id="KW-1133">Transmembrane helix</keyword>
<dbReference type="AlphaFoldDB" id="A0A1F6WNE2"/>
<evidence type="ECO:0008006" key="4">
    <source>
        <dbReference type="Google" id="ProtNLM"/>
    </source>
</evidence>
<protein>
    <recommendedName>
        <fullName evidence="4">Prepilin-type N-terminal cleavage/methylation domain-containing protein</fullName>
    </recommendedName>
</protein>